<dbReference type="EMBL" id="MN739383">
    <property type="protein sequence ID" value="QHT01910.1"/>
    <property type="molecule type" value="Genomic_DNA"/>
</dbReference>
<organism evidence="2">
    <name type="scientific">viral metagenome</name>
    <dbReference type="NCBI Taxonomy" id="1070528"/>
    <lineage>
        <taxon>unclassified sequences</taxon>
        <taxon>metagenomes</taxon>
        <taxon>organismal metagenomes</taxon>
    </lineage>
</organism>
<sequence>MILYIIKWTLLYSILIFLMHNLYLFFKSNLTNTKIKDYYNTFSIEKDNTNNTNTNLLYDEINISSTSLDALANNINDTNMKDELTDFLQKIKL</sequence>
<feature type="transmembrane region" description="Helical" evidence="1">
    <location>
        <begin position="6"/>
        <end position="26"/>
    </location>
</feature>
<proteinExistence type="predicted"/>
<keyword evidence="1" id="KW-0472">Membrane</keyword>
<protein>
    <submittedName>
        <fullName evidence="2">Uncharacterized protein</fullName>
    </submittedName>
</protein>
<dbReference type="AlphaFoldDB" id="A0A6C0CDK3"/>
<evidence type="ECO:0000256" key="1">
    <source>
        <dbReference type="SAM" id="Phobius"/>
    </source>
</evidence>
<keyword evidence="1" id="KW-0812">Transmembrane</keyword>
<keyword evidence="1" id="KW-1133">Transmembrane helix</keyword>
<evidence type="ECO:0000313" key="2">
    <source>
        <dbReference type="EMBL" id="QHT01910.1"/>
    </source>
</evidence>
<accession>A0A6C0CDK3</accession>
<name>A0A6C0CDK3_9ZZZZ</name>
<reference evidence="2" key="1">
    <citation type="journal article" date="2020" name="Nature">
        <title>Giant virus diversity and host interactions through global metagenomics.</title>
        <authorList>
            <person name="Schulz F."/>
            <person name="Roux S."/>
            <person name="Paez-Espino D."/>
            <person name="Jungbluth S."/>
            <person name="Walsh D.A."/>
            <person name="Denef V.J."/>
            <person name="McMahon K.D."/>
            <person name="Konstantinidis K.T."/>
            <person name="Eloe-Fadrosh E.A."/>
            <person name="Kyrpides N.C."/>
            <person name="Woyke T."/>
        </authorList>
    </citation>
    <scope>NUCLEOTIDE SEQUENCE</scope>
    <source>
        <strain evidence="2">GVMAG-M-3300020523-10</strain>
    </source>
</reference>